<reference evidence="2 3" key="1">
    <citation type="submission" date="2020-04" db="EMBL/GenBank/DDBJ databases">
        <title>Massilia sp. RP-1-19 isolated from soil.</title>
        <authorList>
            <person name="Dahal R.H."/>
        </authorList>
    </citation>
    <scope>NUCLEOTIDE SEQUENCE [LARGE SCALE GENOMIC DNA]</scope>
    <source>
        <strain evidence="2 3">RP-1-19</strain>
    </source>
</reference>
<dbReference type="Proteomes" id="UP000583752">
    <property type="component" value="Unassembled WGS sequence"/>
</dbReference>
<name>A0A848HLN1_9BURK</name>
<dbReference type="AlphaFoldDB" id="A0A848HLN1"/>
<evidence type="ECO:0008006" key="4">
    <source>
        <dbReference type="Google" id="ProtNLM"/>
    </source>
</evidence>
<feature type="signal peptide" evidence="1">
    <location>
        <begin position="1"/>
        <end position="19"/>
    </location>
</feature>
<feature type="chain" id="PRO_5032738527" description="Lipoprotein" evidence="1">
    <location>
        <begin position="20"/>
        <end position="118"/>
    </location>
</feature>
<protein>
    <recommendedName>
        <fullName evidence="4">Lipoprotein</fullName>
    </recommendedName>
</protein>
<dbReference type="EMBL" id="JABBGG010000003">
    <property type="protein sequence ID" value="NML60821.1"/>
    <property type="molecule type" value="Genomic_DNA"/>
</dbReference>
<evidence type="ECO:0000256" key="1">
    <source>
        <dbReference type="SAM" id="SignalP"/>
    </source>
</evidence>
<evidence type="ECO:0000313" key="2">
    <source>
        <dbReference type="EMBL" id="NML60821.1"/>
    </source>
</evidence>
<keyword evidence="1" id="KW-0732">Signal</keyword>
<gene>
    <name evidence="2" type="ORF">HHL21_06920</name>
</gene>
<organism evidence="2 3">
    <name type="scientific">Massilia polaris</name>
    <dbReference type="NCBI Taxonomy" id="2728846"/>
    <lineage>
        <taxon>Bacteria</taxon>
        <taxon>Pseudomonadati</taxon>
        <taxon>Pseudomonadota</taxon>
        <taxon>Betaproteobacteria</taxon>
        <taxon>Burkholderiales</taxon>
        <taxon>Oxalobacteraceae</taxon>
        <taxon>Telluria group</taxon>
        <taxon>Massilia</taxon>
    </lineage>
</organism>
<accession>A0A848HLN1</accession>
<dbReference type="RefSeq" id="WP_169464534.1">
    <property type="nucleotide sequence ID" value="NZ_JABBGG010000003.1"/>
</dbReference>
<evidence type="ECO:0000313" key="3">
    <source>
        <dbReference type="Proteomes" id="UP000583752"/>
    </source>
</evidence>
<sequence length="118" mass="12587">MKTLIIIAAAAVLAGCATAPGPQYGYGAPADPSQWHVVSVTPVPAGTGARIAANSPDGSRVEYSSAPVYVQQQPVYAPQPVYTPQPSYYYPPVSLSLGFVFGRHWSSGGRRHHGRRHR</sequence>
<comment type="caution">
    <text evidence="2">The sequence shown here is derived from an EMBL/GenBank/DDBJ whole genome shotgun (WGS) entry which is preliminary data.</text>
</comment>
<proteinExistence type="predicted"/>
<dbReference type="PROSITE" id="PS51257">
    <property type="entry name" value="PROKAR_LIPOPROTEIN"/>
    <property type="match status" value="1"/>
</dbReference>
<keyword evidence="3" id="KW-1185">Reference proteome</keyword>